<comment type="similarity">
    <text evidence="1">Belongs to the peptidase C40 family.</text>
</comment>
<evidence type="ECO:0000313" key="7">
    <source>
        <dbReference type="Proteomes" id="UP000466517"/>
    </source>
</evidence>
<dbReference type="EMBL" id="AP022611">
    <property type="protein sequence ID" value="BBZ31368.1"/>
    <property type="molecule type" value="Genomic_DNA"/>
</dbReference>
<keyword evidence="3" id="KW-0378">Hydrolase</keyword>
<proteinExistence type="inferred from homology"/>
<geneLocation type="plasmid" evidence="7">
    <name>pjcm13574 dna</name>
</geneLocation>
<dbReference type="InterPro" id="IPR038765">
    <property type="entry name" value="Papain-like_cys_pep_sf"/>
</dbReference>
<gene>
    <name evidence="6" type="ORF">MMAD_56630</name>
</gene>
<dbReference type="PROSITE" id="PS51935">
    <property type="entry name" value="NLPC_P60"/>
    <property type="match status" value="1"/>
</dbReference>
<protein>
    <recommendedName>
        <fullName evidence="5">NlpC/P60 domain-containing protein</fullName>
    </recommendedName>
</protein>
<dbReference type="AlphaFoldDB" id="A0A7I7XQ66"/>
<keyword evidence="6" id="KW-0614">Plasmid</keyword>
<name>A0A7I7XQ66_9MYCO</name>
<evidence type="ECO:0000313" key="6">
    <source>
        <dbReference type="EMBL" id="BBZ31368.1"/>
    </source>
</evidence>
<dbReference type="InterPro" id="IPR051794">
    <property type="entry name" value="PG_Endopeptidase_C40"/>
</dbReference>
<reference evidence="6 7" key="1">
    <citation type="journal article" date="2019" name="Emerg. Microbes Infect.">
        <title>Comprehensive subspecies identification of 175 nontuberculous mycobacteria species based on 7547 genomic profiles.</title>
        <authorList>
            <person name="Matsumoto Y."/>
            <person name="Kinjo T."/>
            <person name="Motooka D."/>
            <person name="Nabeya D."/>
            <person name="Jung N."/>
            <person name="Uechi K."/>
            <person name="Horii T."/>
            <person name="Iida T."/>
            <person name="Fujita J."/>
            <person name="Nakamura S."/>
        </authorList>
    </citation>
    <scope>NUCLEOTIDE SEQUENCE [LARGE SCALE GENOMIC DNA]</scope>
    <source>
        <strain evidence="6 7">JCM 13574</strain>
        <plasmid evidence="7">pjcm13574 dna</plasmid>
    </source>
</reference>
<dbReference type="InterPro" id="IPR000064">
    <property type="entry name" value="NLP_P60_dom"/>
</dbReference>
<dbReference type="Pfam" id="PF00877">
    <property type="entry name" value="NLPC_P60"/>
    <property type="match status" value="1"/>
</dbReference>
<keyword evidence="4" id="KW-0788">Thiol protease</keyword>
<evidence type="ECO:0000259" key="5">
    <source>
        <dbReference type="PROSITE" id="PS51935"/>
    </source>
</evidence>
<evidence type="ECO:0000256" key="1">
    <source>
        <dbReference type="ARBA" id="ARBA00007074"/>
    </source>
</evidence>
<evidence type="ECO:0000256" key="4">
    <source>
        <dbReference type="ARBA" id="ARBA00022807"/>
    </source>
</evidence>
<dbReference type="GO" id="GO:0006508">
    <property type="term" value="P:proteolysis"/>
    <property type="evidence" value="ECO:0007669"/>
    <property type="project" value="UniProtKB-KW"/>
</dbReference>
<sequence length="344" mass="34269">MSLQGLVDATATSLDGARALFGQPVPASGLPSTSGLQSLKTDLRAAVDTVPASWSGGGGEGYKTAGGNGVAALDNVVGADRGVGPQVVTASNESRDGRSGMNNVVSDTRAGVNAIAPSTDTPAGKTVLVNHLEGQLDRAKALLTKSEQRNIALANMIRASGGGYGARPMGGGGMPMGGMPMPGGMGGGAMSGLGDLPGMLSGLGGSPGEGSASLHGRHSTGLGLPSSAASRAVAYAKSKLGAPYVWGATGPNQFDCSGLVQAAYAEAGIRLPRTTYQLVNAGQAVPRGDIQEGDLILCNWSAPGTPEHVMMAVSPTMAVEAPTAGQTVKFSPIPSGHIEVRRVA</sequence>
<evidence type="ECO:0000256" key="2">
    <source>
        <dbReference type="ARBA" id="ARBA00022670"/>
    </source>
</evidence>
<dbReference type="GO" id="GO:0008234">
    <property type="term" value="F:cysteine-type peptidase activity"/>
    <property type="evidence" value="ECO:0007669"/>
    <property type="project" value="UniProtKB-KW"/>
</dbReference>
<organism evidence="6 7">
    <name type="scientific">Mycolicibacterium madagascariense</name>
    <dbReference type="NCBI Taxonomy" id="212765"/>
    <lineage>
        <taxon>Bacteria</taxon>
        <taxon>Bacillati</taxon>
        <taxon>Actinomycetota</taxon>
        <taxon>Actinomycetes</taxon>
        <taxon>Mycobacteriales</taxon>
        <taxon>Mycobacteriaceae</taxon>
        <taxon>Mycolicibacterium</taxon>
    </lineage>
</organism>
<dbReference type="Gene3D" id="3.90.1720.10">
    <property type="entry name" value="endopeptidase domain like (from Nostoc punctiforme)"/>
    <property type="match status" value="1"/>
</dbReference>
<dbReference type="Proteomes" id="UP000466517">
    <property type="component" value="Plasmid pJCM13574"/>
</dbReference>
<dbReference type="RefSeq" id="WP_246241422.1">
    <property type="nucleotide sequence ID" value="NZ_AP022611.1"/>
</dbReference>
<evidence type="ECO:0000256" key="3">
    <source>
        <dbReference type="ARBA" id="ARBA00022801"/>
    </source>
</evidence>
<keyword evidence="2" id="KW-0645">Protease</keyword>
<dbReference type="PANTHER" id="PTHR47359:SF3">
    <property type="entry name" value="NLP_P60 DOMAIN-CONTAINING PROTEIN-RELATED"/>
    <property type="match status" value="1"/>
</dbReference>
<dbReference type="SUPFAM" id="SSF54001">
    <property type="entry name" value="Cysteine proteinases"/>
    <property type="match status" value="1"/>
</dbReference>
<dbReference type="PANTHER" id="PTHR47359">
    <property type="entry name" value="PEPTIDOGLYCAN DL-ENDOPEPTIDASE CWLO"/>
    <property type="match status" value="1"/>
</dbReference>
<accession>A0A7I7XQ66</accession>
<dbReference type="KEGG" id="mmag:MMAD_56630"/>
<feature type="domain" description="NlpC/P60" evidence="5">
    <location>
        <begin position="226"/>
        <end position="344"/>
    </location>
</feature>
<keyword evidence="7" id="KW-1185">Reference proteome</keyword>